<dbReference type="EMBL" id="BMKR01000028">
    <property type="protein sequence ID" value="GGF99133.1"/>
    <property type="molecule type" value="Genomic_DNA"/>
</dbReference>
<evidence type="ECO:0000313" key="2">
    <source>
        <dbReference type="Proteomes" id="UP000637643"/>
    </source>
</evidence>
<accession>A0A917CVI1</accession>
<proteinExistence type="predicted"/>
<comment type="caution">
    <text evidence="1">The sequence shown here is derived from an EMBL/GenBank/DDBJ whole genome shotgun (WGS) entry which is preliminary data.</text>
</comment>
<dbReference type="Proteomes" id="UP000637643">
    <property type="component" value="Unassembled WGS sequence"/>
</dbReference>
<evidence type="ECO:0000313" key="1">
    <source>
        <dbReference type="EMBL" id="GGF99133.1"/>
    </source>
</evidence>
<name>A0A917CVI1_9BACL</name>
<keyword evidence="2" id="KW-1185">Reference proteome</keyword>
<gene>
    <name evidence="1" type="ORF">GCM10010912_49860</name>
</gene>
<dbReference type="AlphaFoldDB" id="A0A917CVI1"/>
<reference evidence="1" key="1">
    <citation type="journal article" date="2014" name="Int. J. Syst. Evol. Microbiol.">
        <title>Complete genome sequence of Corynebacterium casei LMG S-19264T (=DSM 44701T), isolated from a smear-ripened cheese.</title>
        <authorList>
            <consortium name="US DOE Joint Genome Institute (JGI-PGF)"/>
            <person name="Walter F."/>
            <person name="Albersmeier A."/>
            <person name="Kalinowski J."/>
            <person name="Ruckert C."/>
        </authorList>
    </citation>
    <scope>NUCLEOTIDE SEQUENCE</scope>
    <source>
        <strain evidence="1">CGMCC 1.16134</strain>
    </source>
</reference>
<organism evidence="1 2">
    <name type="scientific">Paenibacillus albidus</name>
    <dbReference type="NCBI Taxonomy" id="2041023"/>
    <lineage>
        <taxon>Bacteria</taxon>
        <taxon>Bacillati</taxon>
        <taxon>Bacillota</taxon>
        <taxon>Bacilli</taxon>
        <taxon>Bacillales</taxon>
        <taxon>Paenibacillaceae</taxon>
        <taxon>Paenibacillus</taxon>
    </lineage>
</organism>
<reference evidence="1" key="2">
    <citation type="submission" date="2020-09" db="EMBL/GenBank/DDBJ databases">
        <authorList>
            <person name="Sun Q."/>
            <person name="Zhou Y."/>
        </authorList>
    </citation>
    <scope>NUCLEOTIDE SEQUENCE</scope>
    <source>
        <strain evidence="1">CGMCC 1.16134</strain>
    </source>
</reference>
<protein>
    <submittedName>
        <fullName evidence="1">Uncharacterized protein</fullName>
    </submittedName>
</protein>
<sequence length="57" mass="6770">MDYKWSKIREKIASSDTSARRKYEKSGREINVAARYQFNHLSDFVLLKVAFYAAFFD</sequence>